<name>A0A9D1TF76_9FIRM</name>
<dbReference type="PANTHER" id="PTHR46333:SF2">
    <property type="entry name" value="CYTOKINESIS PROTEIN 3"/>
    <property type="match status" value="1"/>
</dbReference>
<feature type="region of interest" description="Disordered" evidence="1">
    <location>
        <begin position="43"/>
        <end position="62"/>
    </location>
</feature>
<dbReference type="Proteomes" id="UP000886814">
    <property type="component" value="Unassembled WGS sequence"/>
</dbReference>
<dbReference type="AlphaFoldDB" id="A0A9D1TF76"/>
<dbReference type="SUPFAM" id="SSF54001">
    <property type="entry name" value="Cysteine proteinases"/>
    <property type="match status" value="1"/>
</dbReference>
<evidence type="ECO:0000313" key="3">
    <source>
        <dbReference type="EMBL" id="HIV37696.1"/>
    </source>
</evidence>
<feature type="domain" description="Transglutaminase-like" evidence="2">
    <location>
        <begin position="211"/>
        <end position="270"/>
    </location>
</feature>
<reference evidence="3" key="1">
    <citation type="journal article" date="2021" name="PeerJ">
        <title>Extensive microbial diversity within the chicken gut microbiome revealed by metagenomics and culture.</title>
        <authorList>
            <person name="Gilroy R."/>
            <person name="Ravi A."/>
            <person name="Getino M."/>
            <person name="Pursley I."/>
            <person name="Horton D.L."/>
            <person name="Alikhan N.F."/>
            <person name="Baker D."/>
            <person name="Gharbi K."/>
            <person name="Hall N."/>
            <person name="Watson M."/>
            <person name="Adriaenssens E.M."/>
            <person name="Foster-Nyarko E."/>
            <person name="Jarju S."/>
            <person name="Secka A."/>
            <person name="Antonio M."/>
            <person name="Oren A."/>
            <person name="Chaudhuri R.R."/>
            <person name="La Ragione R."/>
            <person name="Hildebrand F."/>
            <person name="Pallen M.J."/>
        </authorList>
    </citation>
    <scope>NUCLEOTIDE SEQUENCE</scope>
    <source>
        <strain evidence="3">CHK195-9823</strain>
    </source>
</reference>
<dbReference type="GO" id="GO:0005737">
    <property type="term" value="C:cytoplasm"/>
    <property type="evidence" value="ECO:0007669"/>
    <property type="project" value="TreeGrafter"/>
</dbReference>
<organism evidence="3 4">
    <name type="scientific">Candidatus Blautia stercorigallinarum</name>
    <dbReference type="NCBI Taxonomy" id="2838501"/>
    <lineage>
        <taxon>Bacteria</taxon>
        <taxon>Bacillati</taxon>
        <taxon>Bacillota</taxon>
        <taxon>Clostridia</taxon>
        <taxon>Lachnospirales</taxon>
        <taxon>Lachnospiraceae</taxon>
        <taxon>Blautia</taxon>
    </lineage>
</organism>
<dbReference type="SMART" id="SM00460">
    <property type="entry name" value="TGc"/>
    <property type="match status" value="1"/>
</dbReference>
<dbReference type="Gene3D" id="3.10.620.30">
    <property type="match status" value="1"/>
</dbReference>
<dbReference type="InterPro" id="IPR038765">
    <property type="entry name" value="Papain-like_cys_pep_sf"/>
</dbReference>
<reference evidence="3" key="2">
    <citation type="submission" date="2021-04" db="EMBL/GenBank/DDBJ databases">
        <authorList>
            <person name="Gilroy R."/>
        </authorList>
    </citation>
    <scope>NUCLEOTIDE SEQUENCE</scope>
    <source>
        <strain evidence="3">CHK195-9823</strain>
    </source>
</reference>
<dbReference type="EMBL" id="DXIQ01000010">
    <property type="protein sequence ID" value="HIV37696.1"/>
    <property type="molecule type" value="Genomic_DNA"/>
</dbReference>
<dbReference type="Pfam" id="PF01841">
    <property type="entry name" value="Transglut_core"/>
    <property type="match status" value="1"/>
</dbReference>
<dbReference type="PROSITE" id="PS51257">
    <property type="entry name" value="PROKAR_LIPOPROTEIN"/>
    <property type="match status" value="1"/>
</dbReference>
<dbReference type="InterPro" id="IPR002931">
    <property type="entry name" value="Transglutaminase-like"/>
</dbReference>
<protein>
    <submittedName>
        <fullName evidence="3">S-layer protein</fullName>
    </submittedName>
</protein>
<gene>
    <name evidence="3" type="ORF">H9747_01635</name>
</gene>
<evidence type="ECO:0000313" key="4">
    <source>
        <dbReference type="Proteomes" id="UP000886814"/>
    </source>
</evidence>
<sequence>MFAIKKKILAYLLIAVMFTGICGCSSRDIEEAADLFRETVQDTLNTQEERDGEDTEEIPEKEISREQSAYYYGYSTLDEESQKVYRQLAAGIESFQEKIPVDPISQEQLEKVMRILMADHPEYFWTDGTSSYTYQELPGGGIQNMEVQPAYQVTGQEALDLKSQIEAKADQWIQGAPQGDNYEQIKYVYETLIDQAEYQEDSPQNQNIRSVFLEGKTVCMGYSKAAQYLLNRMGIFCTLVTGTVTGEKPSSHAWNLVKIGEQYYYMDVTWGNPGYLNPVENDAYISYSYLCCNWDTLAPTHVPDDTIPLPECEDDSYNYYKNKGRWYDTFDWDQIYQVIQNDLAQGAEMTELRFAGDESYEPATQALVGGDLIQSAVQNSTAVAPGQTFSWQTYYGGSDHLIIIVWQ</sequence>
<proteinExistence type="predicted"/>
<dbReference type="PANTHER" id="PTHR46333">
    <property type="entry name" value="CYTOKINESIS PROTEIN 3"/>
    <property type="match status" value="1"/>
</dbReference>
<accession>A0A9D1TF76</accession>
<comment type="caution">
    <text evidence="3">The sequence shown here is derived from an EMBL/GenBank/DDBJ whole genome shotgun (WGS) entry which is preliminary data.</text>
</comment>
<evidence type="ECO:0000259" key="2">
    <source>
        <dbReference type="SMART" id="SM00460"/>
    </source>
</evidence>
<evidence type="ECO:0000256" key="1">
    <source>
        <dbReference type="SAM" id="MobiDB-lite"/>
    </source>
</evidence>
<dbReference type="InterPro" id="IPR052557">
    <property type="entry name" value="CAP/Cytokinesis_protein"/>
</dbReference>